<evidence type="ECO:0000256" key="1">
    <source>
        <dbReference type="ARBA" id="ARBA00022737"/>
    </source>
</evidence>
<dbReference type="InterPro" id="IPR009081">
    <property type="entry name" value="PP-bd_ACP"/>
</dbReference>
<dbReference type="PROSITE" id="PS50075">
    <property type="entry name" value="CARRIER"/>
    <property type="match status" value="1"/>
</dbReference>
<dbReference type="PANTHER" id="PTHR24189">
    <property type="entry name" value="MYOTROPHIN"/>
    <property type="match status" value="1"/>
</dbReference>
<reference evidence="5 6" key="2">
    <citation type="submission" date="2018-11" db="EMBL/GenBank/DDBJ databases">
        <authorList>
            <consortium name="Pathogen Informatics"/>
        </authorList>
    </citation>
    <scope>NUCLEOTIDE SEQUENCE [LARGE SCALE GENOMIC DNA]</scope>
</reference>
<dbReference type="PANTHER" id="PTHR24189:SF73">
    <property type="entry name" value="ANKYRIN REPEAT AND SOCS BOX-CONTAINING 15B"/>
    <property type="match status" value="1"/>
</dbReference>
<dbReference type="InterPro" id="IPR002110">
    <property type="entry name" value="Ankyrin_rpt"/>
</dbReference>
<name>A0A0R3THG9_RODNA</name>
<feature type="domain" description="Carrier" evidence="4">
    <location>
        <begin position="39"/>
        <end position="114"/>
    </location>
</feature>
<reference evidence="7" key="1">
    <citation type="submission" date="2017-02" db="UniProtKB">
        <authorList>
            <consortium name="WormBaseParasite"/>
        </authorList>
    </citation>
    <scope>IDENTIFICATION</scope>
</reference>
<sequence>ISSRSFVRSHAIDSQKCSHFFVPSVQKRDFSHGPPLNKLMIEDRVMLVLQLYDKINPNKLTLHTDIVNEFGLDSLDMVEVNVAMEEEFAFDIPSADALRLRTPFDIVQYDGMSSDSENDVHEDLLRTTEEVMRAKETNPGMFVSAWQADEEDISYWTKKELKKIGPNWADEAKRLKDFLLAKDEDGYTALHRAVYSGQFLIRSGADIESKTEDGWRPLHSAAFWNQLACVQLLLEVGADITAMTSSGQSVLHLALANNQTPETLAYLLAQLSSDREAFSKVWNYSNKSGDTPENLLMRSSSLGPFLKETFSPEATYLGNRPMF</sequence>
<dbReference type="Pfam" id="PF12796">
    <property type="entry name" value="Ank_2"/>
    <property type="match status" value="1"/>
</dbReference>
<dbReference type="Gene3D" id="1.25.40.20">
    <property type="entry name" value="Ankyrin repeat-containing domain"/>
    <property type="match status" value="1"/>
</dbReference>
<dbReference type="Pfam" id="PF00550">
    <property type="entry name" value="PP-binding"/>
    <property type="match status" value="1"/>
</dbReference>
<keyword evidence="2 3" id="KW-0040">ANK repeat</keyword>
<evidence type="ECO:0000256" key="3">
    <source>
        <dbReference type="PROSITE-ProRule" id="PRU00023"/>
    </source>
</evidence>
<dbReference type="SUPFAM" id="SSF47336">
    <property type="entry name" value="ACP-like"/>
    <property type="match status" value="1"/>
</dbReference>
<dbReference type="InterPro" id="IPR050745">
    <property type="entry name" value="Multifunctional_regulatory"/>
</dbReference>
<gene>
    <name evidence="5" type="ORF">HNAJ_LOCUS6505</name>
</gene>
<feature type="repeat" description="ANK" evidence="3">
    <location>
        <begin position="213"/>
        <end position="245"/>
    </location>
</feature>
<evidence type="ECO:0000313" key="7">
    <source>
        <dbReference type="WBParaSite" id="HNAJ_0000651001-mRNA-1"/>
    </source>
</evidence>
<dbReference type="InterPro" id="IPR036770">
    <property type="entry name" value="Ankyrin_rpt-contain_sf"/>
</dbReference>
<keyword evidence="6" id="KW-1185">Reference proteome</keyword>
<dbReference type="OrthoDB" id="19174at2759"/>
<proteinExistence type="predicted"/>
<accession>A0A0R3THG9</accession>
<dbReference type="PRINTS" id="PR01415">
    <property type="entry name" value="ANKYRIN"/>
</dbReference>
<dbReference type="Proteomes" id="UP000278807">
    <property type="component" value="Unassembled WGS sequence"/>
</dbReference>
<dbReference type="PROSITE" id="PS50297">
    <property type="entry name" value="ANK_REP_REGION"/>
    <property type="match status" value="1"/>
</dbReference>
<evidence type="ECO:0000259" key="4">
    <source>
        <dbReference type="PROSITE" id="PS50075"/>
    </source>
</evidence>
<dbReference type="PROSITE" id="PS50088">
    <property type="entry name" value="ANK_REPEAT"/>
    <property type="match status" value="1"/>
</dbReference>
<dbReference type="EMBL" id="UZAE01007264">
    <property type="protein sequence ID" value="VDO02365.1"/>
    <property type="molecule type" value="Genomic_DNA"/>
</dbReference>
<dbReference type="AlphaFoldDB" id="A0A0R3THG9"/>
<dbReference type="SMART" id="SM00248">
    <property type="entry name" value="ANK"/>
    <property type="match status" value="3"/>
</dbReference>
<dbReference type="InterPro" id="IPR036736">
    <property type="entry name" value="ACP-like_sf"/>
</dbReference>
<dbReference type="STRING" id="102285.A0A0R3THG9"/>
<protein>
    <submittedName>
        <fullName evidence="7">Acyl carrier protein</fullName>
    </submittedName>
</protein>
<keyword evidence="1" id="KW-0677">Repeat</keyword>
<organism evidence="7">
    <name type="scientific">Rodentolepis nana</name>
    <name type="common">Dwarf tapeworm</name>
    <name type="synonym">Hymenolepis nana</name>
    <dbReference type="NCBI Taxonomy" id="102285"/>
    <lineage>
        <taxon>Eukaryota</taxon>
        <taxon>Metazoa</taxon>
        <taxon>Spiralia</taxon>
        <taxon>Lophotrochozoa</taxon>
        <taxon>Platyhelminthes</taxon>
        <taxon>Cestoda</taxon>
        <taxon>Eucestoda</taxon>
        <taxon>Cyclophyllidea</taxon>
        <taxon>Hymenolepididae</taxon>
        <taxon>Rodentolepis</taxon>
    </lineage>
</organism>
<dbReference type="Gene3D" id="1.10.1200.10">
    <property type="entry name" value="ACP-like"/>
    <property type="match status" value="1"/>
</dbReference>
<evidence type="ECO:0000313" key="6">
    <source>
        <dbReference type="Proteomes" id="UP000278807"/>
    </source>
</evidence>
<evidence type="ECO:0000256" key="2">
    <source>
        <dbReference type="ARBA" id="ARBA00023043"/>
    </source>
</evidence>
<evidence type="ECO:0000313" key="5">
    <source>
        <dbReference type="EMBL" id="VDO02365.1"/>
    </source>
</evidence>
<dbReference type="WBParaSite" id="HNAJ_0000651001-mRNA-1">
    <property type="protein sequence ID" value="HNAJ_0000651001-mRNA-1"/>
    <property type="gene ID" value="HNAJ_0000651001"/>
</dbReference>
<dbReference type="SUPFAM" id="SSF48403">
    <property type="entry name" value="Ankyrin repeat"/>
    <property type="match status" value="1"/>
</dbReference>